<dbReference type="InterPro" id="IPR036410">
    <property type="entry name" value="HSP_DnaJ_Cys-rich_dom_sf"/>
</dbReference>
<dbReference type="GO" id="GO:0031072">
    <property type="term" value="F:heat shock protein binding"/>
    <property type="evidence" value="ECO:0007669"/>
    <property type="project" value="InterPro"/>
</dbReference>
<dbReference type="GO" id="GO:0005737">
    <property type="term" value="C:cytoplasm"/>
    <property type="evidence" value="ECO:0007669"/>
    <property type="project" value="TreeGrafter"/>
</dbReference>
<reference evidence="12 13" key="1">
    <citation type="submission" date="2018-06" db="EMBL/GenBank/DDBJ databases">
        <title>Azoarcus communis strain SWub3 genome.</title>
        <authorList>
            <person name="Zorraquino Salvo V."/>
            <person name="Toubiana D."/>
            <person name="Blumwald E."/>
        </authorList>
    </citation>
    <scope>NUCLEOTIDE SEQUENCE [LARGE SCALE GENOMIC DNA]</scope>
    <source>
        <strain evidence="12 13">SWub3</strain>
    </source>
</reference>
<evidence type="ECO:0000256" key="7">
    <source>
        <dbReference type="ARBA" id="ARBA00023186"/>
    </source>
</evidence>
<keyword evidence="13" id="KW-1185">Reference proteome</keyword>
<evidence type="ECO:0000256" key="4">
    <source>
        <dbReference type="ARBA" id="ARBA00022771"/>
    </source>
</evidence>
<dbReference type="CDD" id="cd10719">
    <property type="entry name" value="DnaJ_zf"/>
    <property type="match status" value="1"/>
</dbReference>
<dbReference type="Gene3D" id="2.10.230.10">
    <property type="entry name" value="Heat shock protein DnaJ, cysteine-rich domain"/>
    <property type="match status" value="1"/>
</dbReference>
<dbReference type="Proteomes" id="UP000248259">
    <property type="component" value="Unassembled WGS sequence"/>
</dbReference>
<feature type="zinc finger region" description="CR-type" evidence="8">
    <location>
        <begin position="99"/>
        <end position="173"/>
    </location>
</feature>
<dbReference type="PRINTS" id="PR00625">
    <property type="entry name" value="JDOMAIN"/>
</dbReference>
<evidence type="ECO:0000259" key="11">
    <source>
        <dbReference type="PROSITE" id="PS51188"/>
    </source>
</evidence>
<evidence type="ECO:0000256" key="6">
    <source>
        <dbReference type="ARBA" id="ARBA00023016"/>
    </source>
</evidence>
<dbReference type="OrthoDB" id="9779889at2"/>
<feature type="region of interest" description="Disordered" evidence="9">
    <location>
        <begin position="64"/>
        <end position="85"/>
    </location>
</feature>
<dbReference type="InterPro" id="IPR036869">
    <property type="entry name" value="J_dom_sf"/>
</dbReference>
<dbReference type="InterPro" id="IPR001623">
    <property type="entry name" value="DnaJ_domain"/>
</dbReference>
<sequence length="336" mass="36197">MVNESEAFSLLELEPGATQASIKRAFRRLAMRWHPDRNPDPAALEHFKRLRAAHDSLLESFEADTPLPSTQDAGHATSAPRAADRRRDLEIDLEQAVLGGEASLVFDIPSPCSDCDGSGWQTRAHSRLCPDCHGSGRIRTANGLTPCAVCNGRGYSNRAPCTCCDGSGQIVGHRTLTVRIPPGIAEGDLLRLEGEGEPASDAGSLPGDLLLRIRLRPHPLYRVIGRDVVIERPVSIFTLLGGGQIRVPGPSEPHTLNIEAGSAAPRTVRIEGAGLPARSGFAAGALCVSLNPVTPAPTSDKSVIELYRAIQGRLTQDQHMLLPELDTWEHQWLPPL</sequence>
<dbReference type="Gene3D" id="1.10.287.110">
    <property type="entry name" value="DnaJ domain"/>
    <property type="match status" value="1"/>
</dbReference>
<dbReference type="GO" id="GO:0008270">
    <property type="term" value="F:zinc ion binding"/>
    <property type="evidence" value="ECO:0007669"/>
    <property type="project" value="UniProtKB-KW"/>
</dbReference>
<keyword evidence="5 8" id="KW-0862">Zinc</keyword>
<dbReference type="SMART" id="SM00271">
    <property type="entry name" value="DnaJ"/>
    <property type="match status" value="1"/>
</dbReference>
<organism evidence="12 13">
    <name type="scientific">Parazoarcus communis SWub3 = DSM 12120</name>
    <dbReference type="NCBI Taxonomy" id="1121029"/>
    <lineage>
        <taxon>Bacteria</taxon>
        <taxon>Pseudomonadati</taxon>
        <taxon>Pseudomonadota</taxon>
        <taxon>Betaproteobacteria</taxon>
        <taxon>Rhodocyclales</taxon>
        <taxon>Zoogloeaceae</taxon>
        <taxon>Parazoarcus</taxon>
    </lineage>
</organism>
<keyword evidence="4 8" id="KW-0863">Zinc-finger</keyword>
<dbReference type="SUPFAM" id="SSF49493">
    <property type="entry name" value="HSP40/DnaJ peptide-binding domain"/>
    <property type="match status" value="2"/>
</dbReference>
<dbReference type="RefSeq" id="WP_110525504.1">
    <property type="nucleotide sequence ID" value="NZ_QKOE01000009.1"/>
</dbReference>
<dbReference type="Pfam" id="PF00226">
    <property type="entry name" value="DnaJ"/>
    <property type="match status" value="1"/>
</dbReference>
<dbReference type="PANTHER" id="PTHR43096:SF52">
    <property type="entry name" value="DNAJ HOMOLOG 1, MITOCHONDRIAL-RELATED"/>
    <property type="match status" value="1"/>
</dbReference>
<evidence type="ECO:0000256" key="3">
    <source>
        <dbReference type="ARBA" id="ARBA00022737"/>
    </source>
</evidence>
<evidence type="ECO:0000313" key="12">
    <source>
        <dbReference type="EMBL" id="PZA16080.1"/>
    </source>
</evidence>
<evidence type="ECO:0000259" key="10">
    <source>
        <dbReference type="PROSITE" id="PS50076"/>
    </source>
</evidence>
<protein>
    <submittedName>
        <fullName evidence="12">J domain-containing protein</fullName>
    </submittedName>
</protein>
<keyword evidence="2 8" id="KW-0479">Metal-binding</keyword>
<dbReference type="InterPro" id="IPR001305">
    <property type="entry name" value="HSP_DnaJ_Cys-rich_dom"/>
</dbReference>
<evidence type="ECO:0000256" key="1">
    <source>
        <dbReference type="ARBA" id="ARBA00022705"/>
    </source>
</evidence>
<dbReference type="AlphaFoldDB" id="A0A323UWQ9"/>
<evidence type="ECO:0000256" key="9">
    <source>
        <dbReference type="SAM" id="MobiDB-lite"/>
    </source>
</evidence>
<dbReference type="SUPFAM" id="SSF46565">
    <property type="entry name" value="Chaperone J-domain"/>
    <property type="match status" value="1"/>
</dbReference>
<dbReference type="CDD" id="cd10747">
    <property type="entry name" value="DnaJ_C"/>
    <property type="match status" value="1"/>
</dbReference>
<dbReference type="Pfam" id="PF01556">
    <property type="entry name" value="DnaJ_C"/>
    <property type="match status" value="1"/>
</dbReference>
<accession>A0A323UWQ9</accession>
<feature type="domain" description="CR-type" evidence="11">
    <location>
        <begin position="99"/>
        <end position="173"/>
    </location>
</feature>
<dbReference type="EMBL" id="QKOE01000009">
    <property type="protein sequence ID" value="PZA16080.1"/>
    <property type="molecule type" value="Genomic_DNA"/>
</dbReference>
<name>A0A323UWQ9_9RHOO</name>
<dbReference type="InterPro" id="IPR002939">
    <property type="entry name" value="DnaJ_C"/>
</dbReference>
<dbReference type="PROSITE" id="PS50076">
    <property type="entry name" value="DNAJ_2"/>
    <property type="match status" value="1"/>
</dbReference>
<evidence type="ECO:0000256" key="2">
    <source>
        <dbReference type="ARBA" id="ARBA00022723"/>
    </source>
</evidence>
<gene>
    <name evidence="12" type="ORF">DNK49_13785</name>
</gene>
<dbReference type="SUPFAM" id="SSF57938">
    <property type="entry name" value="DnaJ/Hsp40 cysteine-rich domain"/>
    <property type="match status" value="1"/>
</dbReference>
<dbReference type="GO" id="GO:0051082">
    <property type="term" value="F:unfolded protein binding"/>
    <property type="evidence" value="ECO:0007669"/>
    <property type="project" value="InterPro"/>
</dbReference>
<keyword evidence="6" id="KW-0346">Stress response</keyword>
<dbReference type="GO" id="GO:0006260">
    <property type="term" value="P:DNA replication"/>
    <property type="evidence" value="ECO:0007669"/>
    <property type="project" value="UniProtKB-KW"/>
</dbReference>
<dbReference type="Gene3D" id="2.60.260.20">
    <property type="entry name" value="Urease metallochaperone UreE, N-terminal domain"/>
    <property type="match status" value="2"/>
</dbReference>
<feature type="domain" description="J" evidence="10">
    <location>
        <begin position="6"/>
        <end position="62"/>
    </location>
</feature>
<evidence type="ECO:0000256" key="5">
    <source>
        <dbReference type="ARBA" id="ARBA00022833"/>
    </source>
</evidence>
<dbReference type="CDD" id="cd06257">
    <property type="entry name" value="DnaJ"/>
    <property type="match status" value="1"/>
</dbReference>
<evidence type="ECO:0000256" key="8">
    <source>
        <dbReference type="PROSITE-ProRule" id="PRU00546"/>
    </source>
</evidence>
<dbReference type="InterPro" id="IPR008971">
    <property type="entry name" value="HSP40/DnaJ_pept-bd"/>
</dbReference>
<dbReference type="PROSITE" id="PS51188">
    <property type="entry name" value="ZF_CR"/>
    <property type="match status" value="1"/>
</dbReference>
<keyword evidence="7" id="KW-0143">Chaperone</keyword>
<dbReference type="GO" id="GO:0042026">
    <property type="term" value="P:protein refolding"/>
    <property type="evidence" value="ECO:0007669"/>
    <property type="project" value="TreeGrafter"/>
</dbReference>
<keyword evidence="1" id="KW-0235">DNA replication</keyword>
<evidence type="ECO:0000313" key="13">
    <source>
        <dbReference type="Proteomes" id="UP000248259"/>
    </source>
</evidence>
<dbReference type="PANTHER" id="PTHR43096">
    <property type="entry name" value="DNAJ HOMOLOG 1, MITOCHONDRIAL-RELATED"/>
    <property type="match status" value="1"/>
</dbReference>
<proteinExistence type="predicted"/>
<keyword evidence="3" id="KW-0677">Repeat</keyword>
<comment type="caution">
    <text evidence="12">The sequence shown here is derived from an EMBL/GenBank/DDBJ whole genome shotgun (WGS) entry which is preliminary data.</text>
</comment>